<dbReference type="PANTHER" id="PTHR33744:SF1">
    <property type="entry name" value="DNA-BINDING TRANSCRIPTIONAL ACTIVATOR ADER"/>
    <property type="match status" value="1"/>
</dbReference>
<reference evidence="5 6" key="1">
    <citation type="journal article" date="2019" name="Front. Microbiol.">
        <title>Thermoanaerosceptrum fracticalcis gen. nov. sp. nov., a Novel Fumarate-Fermenting Microorganism From a Deep Fractured Carbonate Aquifer of the US Great Basin.</title>
        <authorList>
            <person name="Hamilton-Brehm S.D."/>
            <person name="Stewart L.E."/>
            <person name="Zavarin M."/>
            <person name="Caldwell M."/>
            <person name="Lawson P.A."/>
            <person name="Onstott T.C."/>
            <person name="Grzymski J."/>
            <person name="Neveux I."/>
            <person name="Lollar B.S."/>
            <person name="Russell C.E."/>
            <person name="Moser D.P."/>
        </authorList>
    </citation>
    <scope>NUCLEOTIDE SEQUENCE [LARGE SCALE GENOMIC DNA]</scope>
    <source>
        <strain evidence="5 6">DRI-13</strain>
    </source>
</reference>
<sequence length="558" mass="64090">MEVFMNKEIGLSLRELLELEPFHNTRVVGGHKGLDKTVINVNVMEVPDILDWIKPGELLLTTAYSIRDNVTAQQNLVPQLAQRGLVGLAIKPRRYIERIPDIMIEQADQYDFPLLELPGEVSFSDLINHALTAIVDKQNNYLNRSLNAHRLFMDIVLNGGDLKDMAKSLAQLVENTVIIYDVKHERVAWETVNWDEDKIGDLWDKESVGVVRGHVQTSKVPVEADGCKFCNLEVPIYSGNEYYGKVLVCETNKPLSFSDIPIVERLATVAALEIVNQHALIQVERRYANEFLDLLLFSQIEEESEFINRGKFFGWDLAKPYVAVILQYENDSIKTGSESEKRRQDINNSIFKMVCDFYKDEDRAVIAGTKSNMVILLLEVKKKEPKLLYREVMEEAKLMRKALSHLLKEGDLTISVGRYYEGIAGIQKSYKEAFKALRIGKQIGSRGQNINFHDLGIYRLLVLIDKREELEEFLNETVRPLINYDAERNSDLVKTLDMFFRCQGNAKKVSDKLYTHYNTVLYRLERIQEITGLDLNDSEDRFNLEVGLKVCKLMQTKV</sequence>
<accession>A0A7G6E332</accession>
<organism evidence="5 6">
    <name type="scientific">Thermanaerosceptrum fracticalcis</name>
    <dbReference type="NCBI Taxonomy" id="1712410"/>
    <lineage>
        <taxon>Bacteria</taxon>
        <taxon>Bacillati</taxon>
        <taxon>Bacillota</taxon>
        <taxon>Clostridia</taxon>
        <taxon>Eubacteriales</taxon>
        <taxon>Peptococcaceae</taxon>
        <taxon>Thermanaerosceptrum</taxon>
    </lineage>
</organism>
<name>A0A7G6E332_THEFR</name>
<gene>
    <name evidence="5" type="ORF">BR63_09275</name>
</gene>
<dbReference type="EMBL" id="CP045798">
    <property type="protein sequence ID" value="QNB46486.1"/>
    <property type="molecule type" value="Genomic_DNA"/>
</dbReference>
<dbReference type="Pfam" id="PF07905">
    <property type="entry name" value="PucR"/>
    <property type="match status" value="1"/>
</dbReference>
<evidence type="ECO:0008006" key="7">
    <source>
        <dbReference type="Google" id="ProtNLM"/>
    </source>
</evidence>
<evidence type="ECO:0000259" key="4">
    <source>
        <dbReference type="Pfam" id="PF17853"/>
    </source>
</evidence>
<dbReference type="AlphaFoldDB" id="A0A7G6E332"/>
<dbReference type="KEGG" id="tfr:BR63_09275"/>
<dbReference type="Proteomes" id="UP000515847">
    <property type="component" value="Chromosome"/>
</dbReference>
<evidence type="ECO:0000259" key="3">
    <source>
        <dbReference type="Pfam" id="PF13556"/>
    </source>
</evidence>
<comment type="similarity">
    <text evidence="1">Belongs to the CdaR family.</text>
</comment>
<evidence type="ECO:0000313" key="5">
    <source>
        <dbReference type="EMBL" id="QNB46486.1"/>
    </source>
</evidence>
<dbReference type="InterPro" id="IPR042070">
    <property type="entry name" value="PucR_C-HTH_sf"/>
</dbReference>
<feature type="domain" description="PucR C-terminal helix-turn-helix" evidence="3">
    <location>
        <begin position="492"/>
        <end position="550"/>
    </location>
</feature>
<dbReference type="InterPro" id="IPR025736">
    <property type="entry name" value="PucR_C-HTH_dom"/>
</dbReference>
<feature type="domain" description="Purine catabolism PurC-like" evidence="2">
    <location>
        <begin position="15"/>
        <end position="134"/>
    </location>
</feature>
<dbReference type="Pfam" id="PF17853">
    <property type="entry name" value="GGDEF_2"/>
    <property type="match status" value="1"/>
</dbReference>
<protein>
    <recommendedName>
        <fullName evidence="7">PucR family transcriptional regulator</fullName>
    </recommendedName>
</protein>
<dbReference type="InterPro" id="IPR041522">
    <property type="entry name" value="CdaR_GGDEF"/>
</dbReference>
<evidence type="ECO:0000313" key="6">
    <source>
        <dbReference type="Proteomes" id="UP000515847"/>
    </source>
</evidence>
<dbReference type="Gene3D" id="1.10.10.2840">
    <property type="entry name" value="PucR C-terminal helix-turn-helix domain"/>
    <property type="match status" value="1"/>
</dbReference>
<proteinExistence type="inferred from homology"/>
<dbReference type="PANTHER" id="PTHR33744">
    <property type="entry name" value="CARBOHYDRATE DIACID REGULATOR"/>
    <property type="match status" value="1"/>
</dbReference>
<keyword evidence="6" id="KW-1185">Reference proteome</keyword>
<evidence type="ECO:0000259" key="2">
    <source>
        <dbReference type="Pfam" id="PF07905"/>
    </source>
</evidence>
<feature type="domain" description="CdaR GGDEF-like" evidence="4">
    <location>
        <begin position="302"/>
        <end position="439"/>
    </location>
</feature>
<dbReference type="InterPro" id="IPR012914">
    <property type="entry name" value="PucR_dom"/>
</dbReference>
<evidence type="ECO:0000256" key="1">
    <source>
        <dbReference type="ARBA" id="ARBA00006754"/>
    </source>
</evidence>
<dbReference type="Pfam" id="PF13556">
    <property type="entry name" value="HTH_30"/>
    <property type="match status" value="1"/>
</dbReference>
<dbReference type="InterPro" id="IPR051448">
    <property type="entry name" value="CdaR-like_regulators"/>
</dbReference>